<reference evidence="2" key="1">
    <citation type="journal article" date="2021" name="ISME J.">
        <title>Evolutionary origin and ecological implication of a unique nif island in free-living Bradyrhizobium lineages.</title>
        <authorList>
            <person name="Tao J."/>
        </authorList>
    </citation>
    <scope>NUCLEOTIDE SEQUENCE [LARGE SCALE GENOMIC DNA]</scope>
    <source>
        <strain evidence="2">SZCCT0094</strain>
    </source>
</reference>
<organism evidence="1 2">
    <name type="scientific">Bradyrhizobium denitrificans</name>
    <dbReference type="NCBI Taxonomy" id="2734912"/>
    <lineage>
        <taxon>Bacteria</taxon>
        <taxon>Pseudomonadati</taxon>
        <taxon>Pseudomonadota</taxon>
        <taxon>Alphaproteobacteria</taxon>
        <taxon>Hyphomicrobiales</taxon>
        <taxon>Nitrobacteraceae</taxon>
        <taxon>Bradyrhizobium</taxon>
    </lineage>
</organism>
<gene>
    <name evidence="1" type="ORF">JQ619_17240</name>
</gene>
<evidence type="ECO:0000313" key="1">
    <source>
        <dbReference type="EMBL" id="MBR1137516.1"/>
    </source>
</evidence>
<dbReference type="EMBL" id="JAFCLK010000015">
    <property type="protein sequence ID" value="MBR1137516.1"/>
    <property type="molecule type" value="Genomic_DNA"/>
</dbReference>
<accession>A0ABS5G8R7</accession>
<dbReference type="Proteomes" id="UP001314635">
    <property type="component" value="Unassembled WGS sequence"/>
</dbReference>
<proteinExistence type="predicted"/>
<evidence type="ECO:0000313" key="2">
    <source>
        <dbReference type="Proteomes" id="UP001314635"/>
    </source>
</evidence>
<comment type="caution">
    <text evidence="1">The sequence shown here is derived from an EMBL/GenBank/DDBJ whole genome shotgun (WGS) entry which is preliminary data.</text>
</comment>
<protein>
    <recommendedName>
        <fullName evidence="3">Paraquat-inducible protein A</fullName>
    </recommendedName>
</protein>
<evidence type="ECO:0008006" key="3">
    <source>
        <dbReference type="Google" id="ProtNLM"/>
    </source>
</evidence>
<name>A0ABS5G8R7_9BRAD</name>
<keyword evidence="2" id="KW-1185">Reference proteome</keyword>
<sequence length="62" mass="6838">MKQDEVMCLSCRAGLQRIELRSYACPPGDVRCPLCDALLETPDGSTAVAYRLAVAPERIIDR</sequence>